<organism evidence="1">
    <name type="scientific">marine sediment metagenome</name>
    <dbReference type="NCBI Taxonomy" id="412755"/>
    <lineage>
        <taxon>unclassified sequences</taxon>
        <taxon>metagenomes</taxon>
        <taxon>ecological metagenomes</taxon>
    </lineage>
</organism>
<name>X1E822_9ZZZZ</name>
<accession>X1E822</accession>
<proteinExistence type="predicted"/>
<protein>
    <submittedName>
        <fullName evidence="1">Uncharacterized protein</fullName>
    </submittedName>
</protein>
<dbReference type="AlphaFoldDB" id="X1E822"/>
<evidence type="ECO:0000313" key="1">
    <source>
        <dbReference type="EMBL" id="GAH29431.1"/>
    </source>
</evidence>
<feature type="non-terminal residue" evidence="1">
    <location>
        <position position="37"/>
    </location>
</feature>
<comment type="caution">
    <text evidence="1">The sequence shown here is derived from an EMBL/GenBank/DDBJ whole genome shotgun (WGS) entry which is preliminary data.</text>
</comment>
<gene>
    <name evidence="1" type="ORF">S01H4_67012</name>
</gene>
<dbReference type="EMBL" id="BART01041846">
    <property type="protein sequence ID" value="GAH29431.1"/>
    <property type="molecule type" value="Genomic_DNA"/>
</dbReference>
<sequence>MVMDINPNDFIDKNLIKTINKLNKFKSKSLLFSIISG</sequence>
<reference evidence="1" key="1">
    <citation type="journal article" date="2014" name="Front. Microbiol.">
        <title>High frequency of phylogenetically diverse reductive dehalogenase-homologous genes in deep subseafloor sedimentary metagenomes.</title>
        <authorList>
            <person name="Kawai M."/>
            <person name="Futagami T."/>
            <person name="Toyoda A."/>
            <person name="Takaki Y."/>
            <person name="Nishi S."/>
            <person name="Hori S."/>
            <person name="Arai W."/>
            <person name="Tsubouchi T."/>
            <person name="Morono Y."/>
            <person name="Uchiyama I."/>
            <person name="Ito T."/>
            <person name="Fujiyama A."/>
            <person name="Inagaki F."/>
            <person name="Takami H."/>
        </authorList>
    </citation>
    <scope>NUCLEOTIDE SEQUENCE</scope>
    <source>
        <strain evidence="1">Expedition CK06-06</strain>
    </source>
</reference>